<protein>
    <submittedName>
        <fullName evidence="3">Uncharacterized protein</fullName>
    </submittedName>
</protein>
<dbReference type="EMBL" id="CP113797">
    <property type="protein sequence ID" value="WAL59105.1"/>
    <property type="molecule type" value="Genomic_DNA"/>
</dbReference>
<dbReference type="KEGG" id="tsin:OXH18_18280"/>
<sequence length="209" mass="23474">MSDKPDRSSFKKILAAICMGFLTYLFFPVASSVISAYFNQDARFDPQRSQNPTTLPSSPTETARLPTPQETIQTPPPTPIQTPKPEPTISGEWEGKYICSKRITGVTVAMAQTGNKVIADFVLYPPRENSDIPRGVERYDGRSGSARYQGDFNPTSRLINFPRGTWREQPAPFWTAFGFHGEFDENLETFSGRMDHHSCTTINLTKKDD</sequence>
<name>A0A9E9CAL8_9CYAN</name>
<dbReference type="RefSeq" id="WP_268608693.1">
    <property type="nucleotide sequence ID" value="NZ_CP113797.1"/>
</dbReference>
<feature type="region of interest" description="Disordered" evidence="1">
    <location>
        <begin position="44"/>
        <end position="91"/>
    </location>
</feature>
<dbReference type="Proteomes" id="UP001163152">
    <property type="component" value="Chromosome"/>
</dbReference>
<proteinExistence type="predicted"/>
<gene>
    <name evidence="3" type="ORF">OXH18_18280</name>
</gene>
<feature type="compositionally biased region" description="Polar residues" evidence="1">
    <location>
        <begin position="47"/>
        <end position="61"/>
    </location>
</feature>
<organism evidence="3 4">
    <name type="scientific">Thermocoleostomius sinensis A174</name>
    <dbReference type="NCBI Taxonomy" id="2016057"/>
    <lineage>
        <taxon>Bacteria</taxon>
        <taxon>Bacillati</taxon>
        <taxon>Cyanobacteriota</taxon>
        <taxon>Cyanophyceae</taxon>
        <taxon>Oculatellales</taxon>
        <taxon>Oculatellaceae</taxon>
        <taxon>Thermocoleostomius</taxon>
    </lineage>
</organism>
<keyword evidence="4" id="KW-1185">Reference proteome</keyword>
<evidence type="ECO:0000313" key="3">
    <source>
        <dbReference type="EMBL" id="WAL59105.1"/>
    </source>
</evidence>
<evidence type="ECO:0000256" key="1">
    <source>
        <dbReference type="SAM" id="MobiDB-lite"/>
    </source>
</evidence>
<keyword evidence="2" id="KW-0812">Transmembrane</keyword>
<keyword evidence="2" id="KW-0472">Membrane</keyword>
<feature type="transmembrane region" description="Helical" evidence="2">
    <location>
        <begin position="12"/>
        <end position="38"/>
    </location>
</feature>
<accession>A0A9E9CAL8</accession>
<evidence type="ECO:0000256" key="2">
    <source>
        <dbReference type="SAM" id="Phobius"/>
    </source>
</evidence>
<feature type="compositionally biased region" description="Pro residues" evidence="1">
    <location>
        <begin position="74"/>
        <end position="86"/>
    </location>
</feature>
<keyword evidence="2" id="KW-1133">Transmembrane helix</keyword>
<dbReference type="AlphaFoldDB" id="A0A9E9CAL8"/>
<reference evidence="3" key="1">
    <citation type="submission" date="2022-12" db="EMBL/GenBank/DDBJ databases">
        <title>Polyphasic identification of a Novel Hot-Spring Cyanobacterium Ocullathermofonsia sinensis gen nov. sp. nov. and Genomic Insights on its Adaptations to the Thermal Habitat.</title>
        <authorList>
            <person name="Daroch M."/>
            <person name="Tang J."/>
            <person name="Jiang Y."/>
        </authorList>
    </citation>
    <scope>NUCLEOTIDE SEQUENCE</scope>
    <source>
        <strain evidence="3">PKUAC-SCTA174</strain>
    </source>
</reference>
<evidence type="ECO:0000313" key="4">
    <source>
        <dbReference type="Proteomes" id="UP001163152"/>
    </source>
</evidence>